<proteinExistence type="predicted"/>
<evidence type="ECO:0000313" key="2">
    <source>
        <dbReference type="Proteomes" id="UP000184476"/>
    </source>
</evidence>
<organism evidence="1 2">
    <name type="scientific">Seinonella peptonophila</name>
    <dbReference type="NCBI Taxonomy" id="112248"/>
    <lineage>
        <taxon>Bacteria</taxon>
        <taxon>Bacillati</taxon>
        <taxon>Bacillota</taxon>
        <taxon>Bacilli</taxon>
        <taxon>Bacillales</taxon>
        <taxon>Thermoactinomycetaceae</taxon>
        <taxon>Seinonella</taxon>
    </lineage>
</organism>
<name>A0A1M4WL89_9BACL</name>
<gene>
    <name evidence="1" type="ORF">SAMN05444392_103266</name>
</gene>
<dbReference type="Gene3D" id="3.50.4.20">
    <property type="match status" value="1"/>
</dbReference>
<reference evidence="1 2" key="1">
    <citation type="submission" date="2016-11" db="EMBL/GenBank/DDBJ databases">
        <authorList>
            <person name="Jaros S."/>
            <person name="Januszkiewicz K."/>
            <person name="Wedrychowicz H."/>
        </authorList>
    </citation>
    <scope>NUCLEOTIDE SEQUENCE [LARGE SCALE GENOMIC DNA]</scope>
    <source>
        <strain evidence="1 2">DSM 44666</strain>
    </source>
</reference>
<dbReference type="AlphaFoldDB" id="A0A1M4WL89"/>
<protein>
    <submittedName>
        <fullName evidence="1">Uncharacterized protein YutD</fullName>
    </submittedName>
</protein>
<accession>A0A1M4WL89</accession>
<dbReference type="STRING" id="112248.SAMN05444392_103266"/>
<evidence type="ECO:0000313" key="1">
    <source>
        <dbReference type="EMBL" id="SHE81823.1"/>
    </source>
</evidence>
<dbReference type="InterPro" id="IPR038141">
    <property type="entry name" value="YutD-like_sf"/>
</dbReference>
<keyword evidence="2" id="KW-1185">Reference proteome</keyword>
<dbReference type="InterPro" id="IPR009370">
    <property type="entry name" value="YutD-like"/>
</dbReference>
<dbReference type="Proteomes" id="UP000184476">
    <property type="component" value="Unassembled WGS sequence"/>
</dbReference>
<sequence>MEPIELNGKRFRLIRDYRSAWKFDDFKRRYSDILDKYDLIVGDWGYNQLRLKGFFYDDHARATPNTKASHIEEYLNEFCNFDCAYFILERERKETSST</sequence>
<dbReference type="Pfam" id="PF06265">
    <property type="entry name" value="YutD-like"/>
    <property type="match status" value="1"/>
</dbReference>
<dbReference type="EMBL" id="FQVL01000003">
    <property type="protein sequence ID" value="SHE81823.1"/>
    <property type="molecule type" value="Genomic_DNA"/>
</dbReference>
<dbReference type="RefSeq" id="WP_245815551.1">
    <property type="nucleotide sequence ID" value="NZ_FQVL01000003.1"/>
</dbReference>